<evidence type="ECO:0000313" key="3">
    <source>
        <dbReference type="Proteomes" id="UP001630127"/>
    </source>
</evidence>
<comment type="caution">
    <text evidence="2">The sequence shown here is derived from an EMBL/GenBank/DDBJ whole genome shotgun (WGS) entry which is preliminary data.</text>
</comment>
<gene>
    <name evidence="2" type="ORF">ACH5RR_015368</name>
</gene>
<reference evidence="2 3" key="1">
    <citation type="submission" date="2024-11" db="EMBL/GenBank/DDBJ databases">
        <title>A near-complete genome assembly of Cinchona calisaya.</title>
        <authorList>
            <person name="Lian D.C."/>
            <person name="Zhao X.W."/>
            <person name="Wei L."/>
        </authorList>
    </citation>
    <scope>NUCLEOTIDE SEQUENCE [LARGE SCALE GENOMIC DNA]</scope>
    <source>
        <tissue evidence="2">Nenye</tissue>
    </source>
</reference>
<dbReference type="PANTHER" id="PTHR34682">
    <property type="entry name" value="AT HOOK MOTIF-CONTAINING PROTEIN"/>
    <property type="match status" value="1"/>
</dbReference>
<accession>A0ABD2ZSZ7</accession>
<dbReference type="AlphaFoldDB" id="A0ABD2ZSZ7"/>
<keyword evidence="3" id="KW-1185">Reference proteome</keyword>
<dbReference type="InterPro" id="IPR045881">
    <property type="entry name" value="MNM1-like"/>
</dbReference>
<sequence>MNEINQPRNTSTPVVLPAKRKRGHPLKDGNAFEKGEESLRPVATPVLDAMRTLQQIEAKPNDRSMVGRTVSGIIDGSFNAGYLLFVRIGNNGTPLHGVILDLGRVMPISSNNDVASLAQLHQRAIPATNLQDQAQRCIMFQNQSASVTVTVVNMLGNHSSSSLVEKTVMQQNSAFDYQTESQSIPPVDNLTMVEQDEMMQVYEISIQSEGLMTNVEPVKDWMPKSTIKPRGNNVFPHKETMDQIPQYQKQDVGCWPEQSGPIHSVHNFSDTENLLNIEPQSVDQEPQNINSQIKNNILACVILNDPCHDLHQTSLTAKDQSSGREPHVVDNGFQPREFSQNQFGNLEVHETPILVNSYCCSILICNIGKSLFGV</sequence>
<organism evidence="2 3">
    <name type="scientific">Cinchona calisaya</name>
    <dbReference type="NCBI Taxonomy" id="153742"/>
    <lineage>
        <taxon>Eukaryota</taxon>
        <taxon>Viridiplantae</taxon>
        <taxon>Streptophyta</taxon>
        <taxon>Embryophyta</taxon>
        <taxon>Tracheophyta</taxon>
        <taxon>Spermatophyta</taxon>
        <taxon>Magnoliopsida</taxon>
        <taxon>eudicotyledons</taxon>
        <taxon>Gunneridae</taxon>
        <taxon>Pentapetalae</taxon>
        <taxon>asterids</taxon>
        <taxon>lamiids</taxon>
        <taxon>Gentianales</taxon>
        <taxon>Rubiaceae</taxon>
        <taxon>Cinchonoideae</taxon>
        <taxon>Cinchoneae</taxon>
        <taxon>Cinchona</taxon>
    </lineage>
</organism>
<feature type="compositionally biased region" description="Polar residues" evidence="1">
    <location>
        <begin position="1"/>
        <end position="13"/>
    </location>
</feature>
<feature type="region of interest" description="Disordered" evidence="1">
    <location>
        <begin position="1"/>
        <end position="35"/>
    </location>
</feature>
<evidence type="ECO:0000313" key="2">
    <source>
        <dbReference type="EMBL" id="KAL3522534.1"/>
    </source>
</evidence>
<protein>
    <submittedName>
        <fullName evidence="2">Uncharacterized protein</fullName>
    </submittedName>
</protein>
<dbReference type="EMBL" id="JBJUIK010000007">
    <property type="protein sequence ID" value="KAL3522534.1"/>
    <property type="molecule type" value="Genomic_DNA"/>
</dbReference>
<proteinExistence type="predicted"/>
<dbReference type="Proteomes" id="UP001630127">
    <property type="component" value="Unassembled WGS sequence"/>
</dbReference>
<feature type="compositionally biased region" description="Basic and acidic residues" evidence="1">
    <location>
        <begin position="25"/>
        <end position="35"/>
    </location>
</feature>
<name>A0ABD2ZSZ7_9GENT</name>
<dbReference type="PANTHER" id="PTHR34682:SF1">
    <property type="entry name" value="PROTEIN METABOLIC NETWORK MODULATOR 1"/>
    <property type="match status" value="1"/>
</dbReference>
<evidence type="ECO:0000256" key="1">
    <source>
        <dbReference type="SAM" id="MobiDB-lite"/>
    </source>
</evidence>